<dbReference type="InterPro" id="IPR051531">
    <property type="entry name" value="N-acetyltransferase"/>
</dbReference>
<organism evidence="2 3">
    <name type="scientific">Haliea salexigens</name>
    <dbReference type="NCBI Taxonomy" id="287487"/>
    <lineage>
        <taxon>Bacteria</taxon>
        <taxon>Pseudomonadati</taxon>
        <taxon>Pseudomonadota</taxon>
        <taxon>Gammaproteobacteria</taxon>
        <taxon>Cellvibrionales</taxon>
        <taxon>Halieaceae</taxon>
        <taxon>Haliea</taxon>
    </lineage>
</organism>
<keyword evidence="2" id="KW-0808">Transferase</keyword>
<dbReference type="PROSITE" id="PS51186">
    <property type="entry name" value="GNAT"/>
    <property type="match status" value="1"/>
</dbReference>
<evidence type="ECO:0000313" key="2">
    <source>
        <dbReference type="EMBL" id="HAN28770.1"/>
    </source>
</evidence>
<proteinExistence type="predicted"/>
<dbReference type="Gene3D" id="3.40.630.30">
    <property type="match status" value="1"/>
</dbReference>
<dbReference type="InterPro" id="IPR016181">
    <property type="entry name" value="Acyl_CoA_acyltransferase"/>
</dbReference>
<name>A0A3C1KPZ6_9GAMM</name>
<sequence>MLQTPRLLIDPLTEDDAPFMLALLNDRDFIEHIADRGVRTLDQARQYLRDGPLASYRENGFGLWAVRPREGGEPLGICGLVQRPTLSDVDIGYGFLPAARGRGLALEAAQAVLDYARGPLGLQRLVAIVTPANRASRSLLDHLGFAYESMIQLTPEAEALCLYGWEGA</sequence>
<protein>
    <submittedName>
        <fullName evidence="2">GNAT family N-acetyltransferase</fullName>
    </submittedName>
</protein>
<dbReference type="Pfam" id="PF13302">
    <property type="entry name" value="Acetyltransf_3"/>
    <property type="match status" value="1"/>
</dbReference>
<dbReference type="Proteomes" id="UP000259273">
    <property type="component" value="Unassembled WGS sequence"/>
</dbReference>
<dbReference type="EMBL" id="DMND01000186">
    <property type="protein sequence ID" value="HAN28770.1"/>
    <property type="molecule type" value="Genomic_DNA"/>
</dbReference>
<accession>A0A3C1KPZ6</accession>
<dbReference type="AlphaFoldDB" id="A0A3C1KPZ6"/>
<dbReference type="PANTHER" id="PTHR43792:SF1">
    <property type="entry name" value="N-ACETYLTRANSFERASE DOMAIN-CONTAINING PROTEIN"/>
    <property type="match status" value="1"/>
</dbReference>
<reference evidence="2 3" key="1">
    <citation type="journal article" date="2018" name="Nat. Biotechnol.">
        <title>A standardized bacterial taxonomy based on genome phylogeny substantially revises the tree of life.</title>
        <authorList>
            <person name="Parks D.H."/>
            <person name="Chuvochina M."/>
            <person name="Waite D.W."/>
            <person name="Rinke C."/>
            <person name="Skarshewski A."/>
            <person name="Chaumeil P.A."/>
            <person name="Hugenholtz P."/>
        </authorList>
    </citation>
    <scope>NUCLEOTIDE SEQUENCE [LARGE SCALE GENOMIC DNA]</scope>
    <source>
        <strain evidence="2">UBA9158</strain>
    </source>
</reference>
<gene>
    <name evidence="2" type="ORF">DCP75_13810</name>
</gene>
<comment type="caution">
    <text evidence="2">The sequence shown here is derived from an EMBL/GenBank/DDBJ whole genome shotgun (WGS) entry which is preliminary data.</text>
</comment>
<dbReference type="InterPro" id="IPR000182">
    <property type="entry name" value="GNAT_dom"/>
</dbReference>
<dbReference type="STRING" id="1121937.GCA_000423125_02518"/>
<dbReference type="PANTHER" id="PTHR43792">
    <property type="entry name" value="GNAT FAMILY, PUTATIVE (AFU_ORTHOLOGUE AFUA_3G00765)-RELATED-RELATED"/>
    <property type="match status" value="1"/>
</dbReference>
<evidence type="ECO:0000313" key="3">
    <source>
        <dbReference type="Proteomes" id="UP000259273"/>
    </source>
</evidence>
<dbReference type="SUPFAM" id="SSF55729">
    <property type="entry name" value="Acyl-CoA N-acyltransferases (Nat)"/>
    <property type="match status" value="1"/>
</dbReference>
<evidence type="ECO:0000259" key="1">
    <source>
        <dbReference type="PROSITE" id="PS51186"/>
    </source>
</evidence>
<feature type="domain" description="N-acetyltransferase" evidence="1">
    <location>
        <begin position="7"/>
        <end position="168"/>
    </location>
</feature>
<dbReference type="GO" id="GO:0016747">
    <property type="term" value="F:acyltransferase activity, transferring groups other than amino-acyl groups"/>
    <property type="evidence" value="ECO:0007669"/>
    <property type="project" value="InterPro"/>
</dbReference>